<dbReference type="GO" id="GO:0005634">
    <property type="term" value="C:nucleus"/>
    <property type="evidence" value="ECO:0007669"/>
    <property type="project" value="UniProtKB-SubCell"/>
</dbReference>
<evidence type="ECO:0000259" key="9">
    <source>
        <dbReference type="PROSITE" id="PS50071"/>
    </source>
</evidence>
<comment type="subcellular location">
    <subcellularLocation>
        <location evidence="1 6 7">Nucleus</location>
    </subcellularLocation>
</comment>
<dbReference type="InterPro" id="IPR017970">
    <property type="entry name" value="Homeobox_CS"/>
</dbReference>
<dbReference type="OrthoDB" id="6159439at2759"/>
<evidence type="ECO:0000313" key="11">
    <source>
        <dbReference type="Proteomes" id="UP001153709"/>
    </source>
</evidence>
<proteinExistence type="predicted"/>
<feature type="domain" description="Homeobox" evidence="9">
    <location>
        <begin position="102"/>
        <end position="162"/>
    </location>
</feature>
<dbReference type="InterPro" id="IPR009057">
    <property type="entry name" value="Homeodomain-like_sf"/>
</dbReference>
<sequence>MDKKKLFPTSVKQKETTTLPENNLQDMESNVNKTNNIQDEINETMSSLADDGTYTINGLLSTFASMQSEEDDQDKYDYADSIQHYNSNEDDLGNSGVPCSKRKQRRYRTTFTNYQLEELERAFHKTHYPDVFFREELALRIDLTEARVQVWFQNRRAKWRKQEKTLNKTAHMQNQNVTIPINVPACSTPLESPLLNFTNNEQNTSNVFLGLEWPLTFSNSLALSSNMDQPTTSDQNCSMENQLNETMLIAEIPVPETSANVQPDAVPSTSGINRSTLGLISPYAISAVPVKRKKYLRERKATVAAVITSSPYKKNLKRQEKENKLAKTENKKNCEGNKRTKKNKTDSEEKDSEEQDVIQFDADSEADELLMFNVCFAKNFFHG</sequence>
<reference evidence="10" key="1">
    <citation type="submission" date="2022-01" db="EMBL/GenBank/DDBJ databases">
        <authorList>
            <person name="King R."/>
        </authorList>
    </citation>
    <scope>NUCLEOTIDE SEQUENCE</scope>
</reference>
<dbReference type="InterPro" id="IPR001356">
    <property type="entry name" value="HD"/>
</dbReference>
<feature type="DNA-binding region" description="Homeobox" evidence="6">
    <location>
        <begin position="104"/>
        <end position="163"/>
    </location>
</feature>
<organism evidence="10 11">
    <name type="scientific">Diabrotica balteata</name>
    <name type="common">Banded cucumber beetle</name>
    <dbReference type="NCBI Taxonomy" id="107213"/>
    <lineage>
        <taxon>Eukaryota</taxon>
        <taxon>Metazoa</taxon>
        <taxon>Ecdysozoa</taxon>
        <taxon>Arthropoda</taxon>
        <taxon>Hexapoda</taxon>
        <taxon>Insecta</taxon>
        <taxon>Pterygota</taxon>
        <taxon>Neoptera</taxon>
        <taxon>Endopterygota</taxon>
        <taxon>Coleoptera</taxon>
        <taxon>Polyphaga</taxon>
        <taxon>Cucujiformia</taxon>
        <taxon>Chrysomeloidea</taxon>
        <taxon>Chrysomelidae</taxon>
        <taxon>Galerucinae</taxon>
        <taxon>Diabroticina</taxon>
        <taxon>Diabroticites</taxon>
        <taxon>Diabrotica</taxon>
    </lineage>
</organism>
<evidence type="ECO:0000256" key="4">
    <source>
        <dbReference type="ARBA" id="ARBA00023155"/>
    </source>
</evidence>
<evidence type="ECO:0000256" key="8">
    <source>
        <dbReference type="SAM" id="MobiDB-lite"/>
    </source>
</evidence>
<dbReference type="Pfam" id="PF00046">
    <property type="entry name" value="Homeodomain"/>
    <property type="match status" value="1"/>
</dbReference>
<feature type="compositionally biased region" description="Acidic residues" evidence="8">
    <location>
        <begin position="348"/>
        <end position="357"/>
    </location>
</feature>
<accession>A0A9N9SXW1</accession>
<dbReference type="PANTHER" id="PTHR24329:SF543">
    <property type="entry name" value="FI01017P-RELATED"/>
    <property type="match status" value="1"/>
</dbReference>
<evidence type="ECO:0000256" key="5">
    <source>
        <dbReference type="ARBA" id="ARBA00023242"/>
    </source>
</evidence>
<dbReference type="Gene3D" id="1.10.10.60">
    <property type="entry name" value="Homeodomain-like"/>
    <property type="match status" value="1"/>
</dbReference>
<dbReference type="AlphaFoldDB" id="A0A9N9SXW1"/>
<dbReference type="PROSITE" id="PS00027">
    <property type="entry name" value="HOMEOBOX_1"/>
    <property type="match status" value="1"/>
</dbReference>
<evidence type="ECO:0000256" key="7">
    <source>
        <dbReference type="RuleBase" id="RU000682"/>
    </source>
</evidence>
<dbReference type="PROSITE" id="PS50071">
    <property type="entry name" value="HOMEOBOX_2"/>
    <property type="match status" value="1"/>
</dbReference>
<dbReference type="FunFam" id="1.10.10.60:FF:000102">
    <property type="entry name" value="Aristaless related homeobox"/>
    <property type="match status" value="1"/>
</dbReference>
<evidence type="ECO:0000256" key="1">
    <source>
        <dbReference type="ARBA" id="ARBA00004123"/>
    </source>
</evidence>
<feature type="compositionally biased region" description="Basic and acidic residues" evidence="8">
    <location>
        <begin position="317"/>
        <end position="347"/>
    </location>
</feature>
<name>A0A9N9SXW1_DIABA</name>
<keyword evidence="2" id="KW-0217">Developmental protein</keyword>
<dbReference type="PANTHER" id="PTHR24329">
    <property type="entry name" value="HOMEOBOX PROTEIN ARISTALESS"/>
    <property type="match status" value="1"/>
</dbReference>
<dbReference type="SUPFAM" id="SSF46689">
    <property type="entry name" value="Homeodomain-like"/>
    <property type="match status" value="1"/>
</dbReference>
<dbReference type="Proteomes" id="UP001153709">
    <property type="component" value="Chromosome 3"/>
</dbReference>
<feature type="region of interest" description="Disordered" evidence="8">
    <location>
        <begin position="315"/>
        <end position="357"/>
    </location>
</feature>
<evidence type="ECO:0000256" key="6">
    <source>
        <dbReference type="PROSITE-ProRule" id="PRU00108"/>
    </source>
</evidence>
<evidence type="ECO:0000313" key="10">
    <source>
        <dbReference type="EMBL" id="CAG9831714.1"/>
    </source>
</evidence>
<dbReference type="GO" id="GO:0000977">
    <property type="term" value="F:RNA polymerase II transcription regulatory region sequence-specific DNA binding"/>
    <property type="evidence" value="ECO:0007669"/>
    <property type="project" value="TreeGrafter"/>
</dbReference>
<dbReference type="EMBL" id="OU898278">
    <property type="protein sequence ID" value="CAG9831714.1"/>
    <property type="molecule type" value="Genomic_DNA"/>
</dbReference>
<keyword evidence="5 6" id="KW-0539">Nucleus</keyword>
<evidence type="ECO:0000256" key="2">
    <source>
        <dbReference type="ARBA" id="ARBA00022473"/>
    </source>
</evidence>
<keyword evidence="11" id="KW-1185">Reference proteome</keyword>
<dbReference type="InterPro" id="IPR050649">
    <property type="entry name" value="Paired_Homeobox_TFs"/>
</dbReference>
<keyword evidence="4 6" id="KW-0371">Homeobox</keyword>
<dbReference type="GO" id="GO:0000981">
    <property type="term" value="F:DNA-binding transcription factor activity, RNA polymerase II-specific"/>
    <property type="evidence" value="ECO:0007669"/>
    <property type="project" value="InterPro"/>
</dbReference>
<dbReference type="CDD" id="cd00086">
    <property type="entry name" value="homeodomain"/>
    <property type="match status" value="1"/>
</dbReference>
<protein>
    <recommendedName>
        <fullName evidence="9">Homeobox domain-containing protein</fullName>
    </recommendedName>
</protein>
<keyword evidence="3 6" id="KW-0238">DNA-binding</keyword>
<gene>
    <name evidence="10" type="ORF">DIABBA_LOCUS5284</name>
</gene>
<dbReference type="SMART" id="SM00389">
    <property type="entry name" value="HOX"/>
    <property type="match status" value="1"/>
</dbReference>
<evidence type="ECO:0000256" key="3">
    <source>
        <dbReference type="ARBA" id="ARBA00023125"/>
    </source>
</evidence>